<comment type="caution">
    <text evidence="8">The sequence shown here is derived from an EMBL/GenBank/DDBJ whole genome shotgun (WGS) entry which is preliminary data.</text>
</comment>
<dbReference type="GO" id="GO:0031119">
    <property type="term" value="P:tRNA pseudouridine synthesis"/>
    <property type="evidence" value="ECO:0007669"/>
    <property type="project" value="TreeGrafter"/>
</dbReference>
<protein>
    <recommendedName>
        <fullName evidence="2">tRNA pseudouridine(55) synthase</fullName>
        <ecNumber evidence="2">5.4.99.25</ecNumber>
    </recommendedName>
</protein>
<evidence type="ECO:0000259" key="7">
    <source>
        <dbReference type="Pfam" id="PF21238"/>
    </source>
</evidence>
<name>A0A5N5MRQ1_9ROSI</name>
<evidence type="ECO:0000313" key="9">
    <source>
        <dbReference type="Proteomes" id="UP000326939"/>
    </source>
</evidence>
<dbReference type="PANTHER" id="PTHR21568:SF0">
    <property type="entry name" value="TRNA PSEUDOURIDINE SYNTHASE PUS10"/>
    <property type="match status" value="1"/>
</dbReference>
<feature type="domain" description="Pus10 N-terminal eukaryotes" evidence="6">
    <location>
        <begin position="108"/>
        <end position="229"/>
    </location>
</feature>
<feature type="compositionally biased region" description="Polar residues" evidence="5">
    <location>
        <begin position="10"/>
        <end position="23"/>
    </location>
</feature>
<dbReference type="AlphaFoldDB" id="A0A5N5MRQ1"/>
<gene>
    <name evidence="8" type="ORF">DKX38_008648</name>
</gene>
<evidence type="ECO:0000256" key="1">
    <source>
        <dbReference type="ARBA" id="ARBA00009652"/>
    </source>
</evidence>
<feature type="domain" description="Pus10-like C-terminal" evidence="7">
    <location>
        <begin position="513"/>
        <end position="571"/>
    </location>
</feature>
<evidence type="ECO:0000256" key="2">
    <source>
        <dbReference type="ARBA" id="ARBA00012787"/>
    </source>
</evidence>
<dbReference type="InterPro" id="IPR039894">
    <property type="entry name" value="Pus10-like"/>
</dbReference>
<organism evidence="8 9">
    <name type="scientific">Salix brachista</name>
    <dbReference type="NCBI Taxonomy" id="2182728"/>
    <lineage>
        <taxon>Eukaryota</taxon>
        <taxon>Viridiplantae</taxon>
        <taxon>Streptophyta</taxon>
        <taxon>Embryophyta</taxon>
        <taxon>Tracheophyta</taxon>
        <taxon>Spermatophyta</taxon>
        <taxon>Magnoliopsida</taxon>
        <taxon>eudicotyledons</taxon>
        <taxon>Gunneridae</taxon>
        <taxon>Pentapetalae</taxon>
        <taxon>rosids</taxon>
        <taxon>fabids</taxon>
        <taxon>Malpighiales</taxon>
        <taxon>Salicaceae</taxon>
        <taxon>Saliceae</taxon>
        <taxon>Salix</taxon>
    </lineage>
</organism>
<comment type="similarity">
    <text evidence="1">Belongs to the pseudouridine synthase Pus10 family.</text>
</comment>
<dbReference type="GO" id="GO:0160148">
    <property type="term" value="F:tRNA pseudouridine(55) synthase activity"/>
    <property type="evidence" value="ECO:0007669"/>
    <property type="project" value="UniProtKB-EC"/>
</dbReference>
<dbReference type="Gene3D" id="3.30.70.3190">
    <property type="match status" value="1"/>
</dbReference>
<dbReference type="FunFam" id="3.30.70.2510:FF:000001">
    <property type="entry name" value="tRNA pseudouridine synthase Pus10"/>
    <property type="match status" value="1"/>
</dbReference>
<dbReference type="GO" id="GO:0003723">
    <property type="term" value="F:RNA binding"/>
    <property type="evidence" value="ECO:0007669"/>
    <property type="project" value="InterPro"/>
</dbReference>
<dbReference type="Pfam" id="PF21237">
    <property type="entry name" value="Pus10_N_euk"/>
    <property type="match status" value="1"/>
</dbReference>
<evidence type="ECO:0000256" key="4">
    <source>
        <dbReference type="ARBA" id="ARBA00023235"/>
    </source>
</evidence>
<keyword evidence="9" id="KW-1185">Reference proteome</keyword>
<keyword evidence="3" id="KW-0819">tRNA processing</keyword>
<dbReference type="Pfam" id="PF21238">
    <property type="entry name" value="Pus10_C"/>
    <property type="match status" value="2"/>
</dbReference>
<dbReference type="Proteomes" id="UP000326939">
    <property type="component" value="Chromosome 5"/>
</dbReference>
<reference evidence="9" key="1">
    <citation type="journal article" date="2019" name="Gigascience">
        <title>De novo genome assembly of the endangered Acer yangbiense, a plant species with extremely small populations endemic to Yunnan Province, China.</title>
        <authorList>
            <person name="Yang J."/>
            <person name="Wariss H.M."/>
            <person name="Tao L."/>
            <person name="Zhang R."/>
            <person name="Yun Q."/>
            <person name="Hollingsworth P."/>
            <person name="Dao Z."/>
            <person name="Luo G."/>
            <person name="Guo H."/>
            <person name="Ma Y."/>
            <person name="Sun W."/>
        </authorList>
    </citation>
    <scope>NUCLEOTIDE SEQUENCE [LARGE SCALE GENOMIC DNA]</scope>
    <source>
        <strain evidence="9">cv. br00</strain>
    </source>
</reference>
<dbReference type="SUPFAM" id="SSF55120">
    <property type="entry name" value="Pseudouridine synthase"/>
    <property type="match status" value="1"/>
</dbReference>
<feature type="region of interest" description="Disordered" evidence="5">
    <location>
        <begin position="1"/>
        <end position="23"/>
    </location>
</feature>
<evidence type="ECO:0000259" key="6">
    <source>
        <dbReference type="Pfam" id="PF21237"/>
    </source>
</evidence>
<dbReference type="PANTHER" id="PTHR21568">
    <property type="entry name" value="TRNA PSEUDOURIDINE SYNTHASE PUS10"/>
    <property type="match status" value="1"/>
</dbReference>
<feature type="domain" description="Pus10-like C-terminal" evidence="7">
    <location>
        <begin position="313"/>
        <end position="462"/>
    </location>
</feature>
<proteinExistence type="inferred from homology"/>
<evidence type="ECO:0000256" key="5">
    <source>
        <dbReference type="SAM" id="MobiDB-lite"/>
    </source>
</evidence>
<evidence type="ECO:0000313" key="8">
    <source>
        <dbReference type="EMBL" id="KAB5557739.1"/>
    </source>
</evidence>
<sequence>MSGEIEEAQDSNGTDAAQIISPNNDHSVTLGDDEIRHLNDAVCSLPSHAVKDLHSAGVCIRCIFRLFGIHDHAYFRSTLSPSVMCNILGEGDSSSSESKESELKPEVCRICLGILQFTYRDEKEMLVKRKNGDELAASIAELLRQEGHQIDGFSLEVSIPPIIFENEQAVRLYMKKKYGSELWFQDRLSECISTKDALKFAIVNPLETILDVKSGPSSVRVRLTYTETKPSIKPSKSVDRNEETNNGLDTVHVELVGNGTGCCNLSLGQGSPSSGRSSTGLAELESSECSNFPLKRVNEPCHLVFVYYRAPMYFGGRYLKFSRNVSQTRWIIDDERMGEASIEEIIGGNILPMCQGESYKFHAAGREDIDVRMLGSGRPFLIEVQNARKVPSEALIKEIETRMNNLEGKLVGVKNLSLVTSHSWDLMREGEAEKQKQYCALVWISRPLEDEDMQCIASHKDLRFLSSHLMCSIIWFFYSWTANFAENPSKGASPPESTRTRKDDTLVRVFPITMKTEQITGSSQYFLLHLCTQAGTYIKEFVHGDLGRTHPSIGSILRCRAEILQLDVTDVKMDCFLAE</sequence>
<dbReference type="InterPro" id="IPR020103">
    <property type="entry name" value="PsdUridine_synth_cat_dom_sf"/>
</dbReference>
<dbReference type="InterPro" id="IPR048742">
    <property type="entry name" value="Pus10_N_euk"/>
</dbReference>
<evidence type="ECO:0000256" key="3">
    <source>
        <dbReference type="ARBA" id="ARBA00022694"/>
    </source>
</evidence>
<dbReference type="InterPro" id="IPR048741">
    <property type="entry name" value="Pus10-like_C"/>
</dbReference>
<dbReference type="EMBL" id="VDCV01000005">
    <property type="protein sequence ID" value="KAB5557739.1"/>
    <property type="molecule type" value="Genomic_DNA"/>
</dbReference>
<dbReference type="EC" id="5.4.99.25" evidence="2"/>
<dbReference type="Gene3D" id="3.30.70.2510">
    <property type="match status" value="1"/>
</dbReference>
<accession>A0A5N5MRQ1</accession>
<keyword evidence="4" id="KW-0413">Isomerase</keyword>